<evidence type="ECO:0000256" key="1">
    <source>
        <dbReference type="ARBA" id="ARBA00004370"/>
    </source>
</evidence>
<evidence type="ECO:0000256" key="6">
    <source>
        <dbReference type="ARBA" id="ARBA00023310"/>
    </source>
</evidence>
<evidence type="ECO:0000256" key="4">
    <source>
        <dbReference type="ARBA" id="ARBA00023065"/>
    </source>
</evidence>
<name>A0ABW5T4V3_9BACI</name>
<evidence type="ECO:0000256" key="7">
    <source>
        <dbReference type="HAMAP-Rule" id="MF_01416"/>
    </source>
</evidence>
<evidence type="ECO:0000256" key="3">
    <source>
        <dbReference type="ARBA" id="ARBA00022781"/>
    </source>
</evidence>
<sequence length="179" mass="20455">MTRAAANRYAQALFELSKEKSMLEQIRSELDTVQEVFAENSGLPEILEHPKVPKEQKETLLKNGFSGMSDMVQRTLLLMLEKNRIDSVVYMIERFQYLVDEEWKVGHALVTTVKPLSDEERTMISETFAEKTGKNTLYIRNEIDSELIGGLKVDLGNLVFDGSIKGQLNRMQRRLVSGK</sequence>
<dbReference type="Gene3D" id="1.10.520.20">
    <property type="entry name" value="N-terminal domain of the delta subunit of the F1F0-ATP synthase"/>
    <property type="match status" value="1"/>
</dbReference>
<organism evidence="8 9">
    <name type="scientific">Salibacterium lacus</name>
    <dbReference type="NCBI Taxonomy" id="1898109"/>
    <lineage>
        <taxon>Bacteria</taxon>
        <taxon>Bacillati</taxon>
        <taxon>Bacillota</taxon>
        <taxon>Bacilli</taxon>
        <taxon>Bacillales</taxon>
        <taxon>Bacillaceae</taxon>
    </lineage>
</organism>
<keyword evidence="3 7" id="KW-0375">Hydrogen ion transport</keyword>
<comment type="caution">
    <text evidence="8">The sequence shown here is derived from an EMBL/GenBank/DDBJ whole genome shotgun (WGS) entry which is preliminary data.</text>
</comment>
<reference evidence="9" key="1">
    <citation type="journal article" date="2019" name="Int. J. Syst. Evol. Microbiol.">
        <title>The Global Catalogue of Microorganisms (GCM) 10K type strain sequencing project: providing services to taxonomists for standard genome sequencing and annotation.</title>
        <authorList>
            <consortium name="The Broad Institute Genomics Platform"/>
            <consortium name="The Broad Institute Genome Sequencing Center for Infectious Disease"/>
            <person name="Wu L."/>
            <person name="Ma J."/>
        </authorList>
    </citation>
    <scope>NUCLEOTIDE SEQUENCE [LARGE SCALE GENOMIC DNA]</scope>
    <source>
        <strain evidence="9">KCTC 33792</strain>
    </source>
</reference>
<dbReference type="NCBIfam" id="TIGR01145">
    <property type="entry name" value="ATP_synt_delta"/>
    <property type="match status" value="1"/>
</dbReference>
<keyword evidence="7" id="KW-0139">CF(1)</keyword>
<evidence type="ECO:0000256" key="5">
    <source>
        <dbReference type="ARBA" id="ARBA00023136"/>
    </source>
</evidence>
<dbReference type="HAMAP" id="MF_01416">
    <property type="entry name" value="ATP_synth_delta_bact"/>
    <property type="match status" value="1"/>
</dbReference>
<dbReference type="EMBL" id="JBHUML010000006">
    <property type="protein sequence ID" value="MFD2707051.1"/>
    <property type="molecule type" value="Genomic_DNA"/>
</dbReference>
<dbReference type="PRINTS" id="PR00125">
    <property type="entry name" value="ATPASEDELTA"/>
</dbReference>
<dbReference type="PANTHER" id="PTHR11910">
    <property type="entry name" value="ATP SYNTHASE DELTA CHAIN"/>
    <property type="match status" value="1"/>
</dbReference>
<evidence type="ECO:0000313" key="8">
    <source>
        <dbReference type="EMBL" id="MFD2707051.1"/>
    </source>
</evidence>
<keyword evidence="9" id="KW-1185">Reference proteome</keyword>
<comment type="similarity">
    <text evidence="7">Belongs to the ATPase delta chain family.</text>
</comment>
<keyword evidence="7" id="KW-1003">Cell membrane</keyword>
<keyword evidence="6 7" id="KW-0066">ATP synthesis</keyword>
<dbReference type="SUPFAM" id="SSF47928">
    <property type="entry name" value="N-terminal domain of the delta subunit of the F1F0-ATP synthase"/>
    <property type="match status" value="1"/>
</dbReference>
<protein>
    <recommendedName>
        <fullName evidence="7">ATP synthase subunit delta</fullName>
    </recommendedName>
    <alternativeName>
        <fullName evidence="7">ATP synthase F(1) sector subunit delta</fullName>
    </alternativeName>
    <alternativeName>
        <fullName evidence="7">F-type ATPase subunit delta</fullName>
        <shortName evidence="7">F-ATPase subunit delta</shortName>
    </alternativeName>
</protein>
<comment type="function">
    <text evidence="7">F(1)F(0) ATP synthase produces ATP from ADP in the presence of a proton or sodium gradient. F-type ATPases consist of two structural domains, F(1) containing the extramembraneous catalytic core and F(0) containing the membrane proton channel, linked together by a central stalk and a peripheral stalk. During catalysis, ATP synthesis in the catalytic domain of F(1) is coupled via a rotary mechanism of the central stalk subunits to proton translocation.</text>
</comment>
<dbReference type="RefSeq" id="WP_380714373.1">
    <property type="nucleotide sequence ID" value="NZ_JBHUML010000006.1"/>
</dbReference>
<comment type="subcellular location">
    <subcellularLocation>
        <location evidence="7">Cell membrane</location>
        <topology evidence="7">Peripheral membrane protein</topology>
    </subcellularLocation>
    <subcellularLocation>
        <location evidence="1">Membrane</location>
    </subcellularLocation>
</comment>
<keyword evidence="2 7" id="KW-0813">Transport</keyword>
<accession>A0ABW5T4V3</accession>
<comment type="function">
    <text evidence="7">This protein is part of the stalk that links CF(0) to CF(1). It either transmits conformational changes from CF(0) to CF(1) or is implicated in proton conduction.</text>
</comment>
<gene>
    <name evidence="7" type="primary">atpH</name>
    <name evidence="8" type="ORF">ACFSUB_16470</name>
</gene>
<dbReference type="Proteomes" id="UP001597520">
    <property type="component" value="Unassembled WGS sequence"/>
</dbReference>
<proteinExistence type="inferred from homology"/>
<dbReference type="InterPro" id="IPR026015">
    <property type="entry name" value="ATP_synth_OSCP/delta_N_sf"/>
</dbReference>
<evidence type="ECO:0000256" key="2">
    <source>
        <dbReference type="ARBA" id="ARBA00022448"/>
    </source>
</evidence>
<keyword evidence="4 7" id="KW-0406">Ion transport</keyword>
<dbReference type="NCBIfam" id="NF004403">
    <property type="entry name" value="PRK05758.2-4"/>
    <property type="match status" value="1"/>
</dbReference>
<evidence type="ECO:0000313" key="9">
    <source>
        <dbReference type="Proteomes" id="UP001597520"/>
    </source>
</evidence>
<dbReference type="InterPro" id="IPR000711">
    <property type="entry name" value="ATPase_OSCP/dsu"/>
</dbReference>
<keyword evidence="5 7" id="KW-0472">Membrane</keyword>
<dbReference type="Pfam" id="PF00213">
    <property type="entry name" value="OSCP"/>
    <property type="match status" value="1"/>
</dbReference>